<dbReference type="GO" id="GO:0005886">
    <property type="term" value="C:plasma membrane"/>
    <property type="evidence" value="ECO:0007669"/>
    <property type="project" value="UniProtKB-SubCell"/>
</dbReference>
<keyword evidence="6 7" id="KW-0472">Membrane</keyword>
<dbReference type="Pfam" id="PF02687">
    <property type="entry name" value="FtsX"/>
    <property type="match status" value="1"/>
</dbReference>
<evidence type="ECO:0000256" key="2">
    <source>
        <dbReference type="ARBA" id="ARBA00022448"/>
    </source>
</evidence>
<feature type="transmembrane region" description="Helical" evidence="7">
    <location>
        <begin position="331"/>
        <end position="353"/>
    </location>
</feature>
<evidence type="ECO:0000256" key="6">
    <source>
        <dbReference type="ARBA" id="ARBA00023136"/>
    </source>
</evidence>
<evidence type="ECO:0000256" key="4">
    <source>
        <dbReference type="ARBA" id="ARBA00022692"/>
    </source>
</evidence>
<evidence type="ECO:0000256" key="3">
    <source>
        <dbReference type="ARBA" id="ARBA00022475"/>
    </source>
</evidence>
<keyword evidence="4 7" id="KW-0812">Transmembrane</keyword>
<accession>A0A7D3VU44</accession>
<dbReference type="InterPro" id="IPR003838">
    <property type="entry name" value="ABC3_permease_C"/>
</dbReference>
<dbReference type="RefSeq" id="WP_173093053.1">
    <property type="nucleotide sequence ID" value="NZ_CP053892.1"/>
</dbReference>
<keyword evidence="3" id="KW-1003">Cell membrane</keyword>
<dbReference type="PANTHER" id="PTHR43738">
    <property type="entry name" value="ABC TRANSPORTER, MEMBRANE PROTEIN"/>
    <property type="match status" value="1"/>
</dbReference>
<organism evidence="9 10">
    <name type="scientific">Actinomadura verrucosospora</name>
    <dbReference type="NCBI Taxonomy" id="46165"/>
    <lineage>
        <taxon>Bacteria</taxon>
        <taxon>Bacillati</taxon>
        <taxon>Actinomycetota</taxon>
        <taxon>Actinomycetes</taxon>
        <taxon>Streptosporangiales</taxon>
        <taxon>Thermomonosporaceae</taxon>
        <taxon>Actinomadura</taxon>
    </lineage>
</organism>
<reference evidence="9 10" key="1">
    <citation type="submission" date="2020-05" db="EMBL/GenBank/DDBJ databases">
        <title>Actinomadura verrucosospora NRRL-B18236 (PFL_A860) Genome sequencing and assembly.</title>
        <authorList>
            <person name="Samborskyy M."/>
        </authorList>
    </citation>
    <scope>NUCLEOTIDE SEQUENCE [LARGE SCALE GENOMIC DNA]</scope>
    <source>
        <strain evidence="9 10">NRRL:B18236</strain>
    </source>
</reference>
<feature type="transmembrane region" description="Helical" evidence="7">
    <location>
        <begin position="296"/>
        <end position="319"/>
    </location>
</feature>
<comment type="subcellular location">
    <subcellularLocation>
        <location evidence="1">Cell membrane</location>
        <topology evidence="1">Multi-pass membrane protein</topology>
    </subcellularLocation>
</comment>
<name>A0A7D3VU44_ACTVE</name>
<keyword evidence="5 7" id="KW-1133">Transmembrane helix</keyword>
<dbReference type="EMBL" id="CP053892">
    <property type="protein sequence ID" value="QKG19231.1"/>
    <property type="molecule type" value="Genomic_DNA"/>
</dbReference>
<evidence type="ECO:0000259" key="8">
    <source>
        <dbReference type="Pfam" id="PF02687"/>
    </source>
</evidence>
<dbReference type="PANTHER" id="PTHR43738:SF1">
    <property type="entry name" value="HEMIN TRANSPORT SYSTEM PERMEASE PROTEIN HRTB-RELATED"/>
    <property type="match status" value="1"/>
</dbReference>
<protein>
    <submittedName>
        <fullName evidence="9">Putative ABC transport system permease protein</fullName>
    </submittedName>
</protein>
<feature type="domain" description="ABC3 transporter permease C-terminal" evidence="8">
    <location>
        <begin position="250"/>
        <end position="360"/>
    </location>
</feature>
<evidence type="ECO:0000256" key="1">
    <source>
        <dbReference type="ARBA" id="ARBA00004651"/>
    </source>
</evidence>
<evidence type="ECO:0000313" key="9">
    <source>
        <dbReference type="EMBL" id="QKG19231.1"/>
    </source>
</evidence>
<dbReference type="Proteomes" id="UP000501240">
    <property type="component" value="Chromosome"/>
</dbReference>
<keyword evidence="10" id="KW-1185">Reference proteome</keyword>
<keyword evidence="2" id="KW-0813">Transport</keyword>
<dbReference type="InterPro" id="IPR051125">
    <property type="entry name" value="ABC-4/HrtB_transporter"/>
</dbReference>
<feature type="transmembrane region" description="Helical" evidence="7">
    <location>
        <begin position="250"/>
        <end position="269"/>
    </location>
</feature>
<gene>
    <name evidence="9" type="ORF">ACTIVE_0867</name>
</gene>
<dbReference type="AlphaFoldDB" id="A0A7D3VU44"/>
<evidence type="ECO:0000256" key="5">
    <source>
        <dbReference type="ARBA" id="ARBA00022989"/>
    </source>
</evidence>
<sequence>MFLALRDLRFARGRFLLMGTVIALISVLAAVLTGLSSGLVRDGVSALRAMPVTHFAFQRGVEGDLYSRSTVSADDTAAWASRPGVRRAAAYGNQLAHAKNARTGKDLDIAVFGMDPGSFIAPRPATGRVLGAVPDGVLISSRLADDGVRIGDTLRVERSGAALPVVGTVGDQSFTHVAVVYAPLRTWQRIHYGLPGAPPEQAYHQATAIALDAAPSVAGAKDAQVVTKQKSYSASPGFAAETATMTLIKVFLYLISMLVVAAFFVVWTVQRKSEIALVRALGGSAWYLVRDAVAQVLVVLVAATAAGTAAGIGLTAGLHAASRTVPIALEAAPLATAAVLLIVLGVLGTVVTLRRVTSVDPLTALGGSR</sequence>
<evidence type="ECO:0000313" key="10">
    <source>
        <dbReference type="Proteomes" id="UP000501240"/>
    </source>
</evidence>
<evidence type="ECO:0000256" key="7">
    <source>
        <dbReference type="SAM" id="Phobius"/>
    </source>
</evidence>
<proteinExistence type="predicted"/>